<reference evidence="2" key="1">
    <citation type="submission" date="2023-07" db="EMBL/GenBank/DDBJ databases">
        <title>Whole genome shotgun sequence of Streptomyces nojiriensis NBRC 13794.</title>
        <authorList>
            <person name="Komaki H."/>
            <person name="Tamura T."/>
        </authorList>
    </citation>
    <scope>NUCLEOTIDE SEQUENCE [LARGE SCALE GENOMIC DNA]</scope>
    <source>
        <strain evidence="2">NBRC 13794</strain>
    </source>
</reference>
<sequence>MDLDNRLMDRLSIDRWTRAIGGCGVAEAQGGAELALVHVSPSTAGPFWEWVRL</sequence>
<evidence type="ECO:0008006" key="3">
    <source>
        <dbReference type="Google" id="ProtNLM"/>
    </source>
</evidence>
<comment type="caution">
    <text evidence="1">The sequence shown here is derived from an EMBL/GenBank/DDBJ whole genome shotgun (WGS) entry which is preliminary data.</text>
</comment>
<protein>
    <recommendedName>
        <fullName evidence="3">GNAT family N-acetyltransferase</fullName>
    </recommendedName>
</protein>
<gene>
    <name evidence="1" type="ORF">Snoj_33330</name>
</gene>
<dbReference type="EMBL" id="BNEC01000005">
    <property type="protein sequence ID" value="GHI69415.1"/>
    <property type="molecule type" value="Genomic_DNA"/>
</dbReference>
<dbReference type="Proteomes" id="UP000613974">
    <property type="component" value="Unassembled WGS sequence"/>
</dbReference>
<dbReference type="RefSeq" id="WP_189747087.1">
    <property type="nucleotide sequence ID" value="NZ_BMRL01000025.1"/>
</dbReference>
<keyword evidence="2" id="KW-1185">Reference proteome</keyword>
<organism evidence="1 2">
    <name type="scientific">Streptomyces nojiriensis</name>
    <dbReference type="NCBI Taxonomy" id="66374"/>
    <lineage>
        <taxon>Bacteria</taxon>
        <taxon>Bacillati</taxon>
        <taxon>Actinomycetota</taxon>
        <taxon>Actinomycetes</taxon>
        <taxon>Kitasatosporales</taxon>
        <taxon>Streptomycetaceae</taxon>
        <taxon>Streptomyces</taxon>
    </lineage>
</organism>
<proteinExistence type="predicted"/>
<name>A0ABQ3SMR0_9ACTN</name>
<evidence type="ECO:0000313" key="2">
    <source>
        <dbReference type="Proteomes" id="UP000613974"/>
    </source>
</evidence>
<dbReference type="GeneID" id="95587697"/>
<accession>A0ABQ3SMR0</accession>
<evidence type="ECO:0000313" key="1">
    <source>
        <dbReference type="EMBL" id="GHI69415.1"/>
    </source>
</evidence>